<dbReference type="RefSeq" id="WP_189174642.1">
    <property type="nucleotide sequence ID" value="NZ_BMNG01000007.1"/>
</dbReference>
<keyword evidence="2" id="KW-1185">Reference proteome</keyword>
<gene>
    <name evidence="1" type="ORF">GCM10012286_34970</name>
</gene>
<sequence>MDEAVELYERSAASGYTKALYAAAEYLAGEGRQAEAVEVFRRLAERGHGRARRRVDELLHDARDGSG</sequence>
<organism evidence="1 2">
    <name type="scientific">Streptomyces lasiicapitis</name>
    <dbReference type="NCBI Taxonomy" id="1923961"/>
    <lineage>
        <taxon>Bacteria</taxon>
        <taxon>Bacillati</taxon>
        <taxon>Actinomycetota</taxon>
        <taxon>Actinomycetes</taxon>
        <taxon>Kitasatosporales</taxon>
        <taxon>Streptomycetaceae</taxon>
        <taxon>Streptomyces</taxon>
    </lineage>
</organism>
<dbReference type="SUPFAM" id="SSF81901">
    <property type="entry name" value="HCP-like"/>
    <property type="match status" value="1"/>
</dbReference>
<proteinExistence type="predicted"/>
<evidence type="ECO:0000313" key="2">
    <source>
        <dbReference type="Proteomes" id="UP000656881"/>
    </source>
</evidence>
<reference evidence="2" key="1">
    <citation type="journal article" date="2019" name="Int. J. Syst. Evol. Microbiol.">
        <title>The Global Catalogue of Microorganisms (GCM) 10K type strain sequencing project: providing services to taxonomists for standard genome sequencing and annotation.</title>
        <authorList>
            <consortium name="The Broad Institute Genomics Platform"/>
            <consortium name="The Broad Institute Genome Sequencing Center for Infectious Disease"/>
            <person name="Wu L."/>
            <person name="Ma J."/>
        </authorList>
    </citation>
    <scope>NUCLEOTIDE SEQUENCE [LARGE SCALE GENOMIC DNA]</scope>
    <source>
        <strain evidence="2">CGMCC 4.7349</strain>
    </source>
</reference>
<dbReference type="Proteomes" id="UP000656881">
    <property type="component" value="Unassembled WGS sequence"/>
</dbReference>
<dbReference type="EMBL" id="BMNG01000007">
    <property type="protein sequence ID" value="GGO45746.1"/>
    <property type="molecule type" value="Genomic_DNA"/>
</dbReference>
<dbReference type="Gene3D" id="1.25.40.10">
    <property type="entry name" value="Tetratricopeptide repeat domain"/>
    <property type="match status" value="1"/>
</dbReference>
<comment type="caution">
    <text evidence="1">The sequence shown here is derived from an EMBL/GenBank/DDBJ whole genome shotgun (WGS) entry which is preliminary data.</text>
</comment>
<accession>A0ABQ2M1I7</accession>
<protein>
    <recommendedName>
        <fullName evidence="3">Sel1 repeat family protein</fullName>
    </recommendedName>
</protein>
<evidence type="ECO:0008006" key="3">
    <source>
        <dbReference type="Google" id="ProtNLM"/>
    </source>
</evidence>
<evidence type="ECO:0000313" key="1">
    <source>
        <dbReference type="EMBL" id="GGO45746.1"/>
    </source>
</evidence>
<name>A0ABQ2M1I7_9ACTN</name>
<dbReference type="InterPro" id="IPR011990">
    <property type="entry name" value="TPR-like_helical_dom_sf"/>
</dbReference>